<dbReference type="OrthoDB" id="3163863at2759"/>
<proteinExistence type="predicted"/>
<sequence>MLFYAFECGGEGGKRYTASAICACRREDNDVTLAYLQSLASTWLSHLLFVFKANGSHKLQINATPSTIATPTLEDTAGRMEVGATENRIDRFKTALLKRDGYRCVATGKIDVDHPGPLSPQEEEETIGTVGCHILRRAIAVFDRNKTYLSALSTFDILRHYASMPMMTIEDIASIIDDPSNGMTLRGDAHKGFDNFAWSLRKVDNIPNTYNIIVHRPRGLGLGSVPTRRSDITFQDFSARYTEASSPPRKKQRNTRSGDAGDEVQRREQGIALPNPLFIRIHSAIAGVLHMSGAGEEIDAAIRRAGGGGAPGAVLVGDDFETLHLWESVRSMQQLAVN</sequence>
<evidence type="ECO:0000313" key="3">
    <source>
        <dbReference type="EMBL" id="KAF9507273.1"/>
    </source>
</evidence>
<feature type="region of interest" description="Disordered" evidence="1">
    <location>
        <begin position="241"/>
        <end position="267"/>
    </location>
</feature>
<dbReference type="AlphaFoldDB" id="A0A9P6AK52"/>
<protein>
    <recommendedName>
        <fullName evidence="2">HNH nuclease domain-containing protein</fullName>
    </recommendedName>
</protein>
<organism evidence="3 4">
    <name type="scientific">Hydnum rufescens UP504</name>
    <dbReference type="NCBI Taxonomy" id="1448309"/>
    <lineage>
        <taxon>Eukaryota</taxon>
        <taxon>Fungi</taxon>
        <taxon>Dikarya</taxon>
        <taxon>Basidiomycota</taxon>
        <taxon>Agaricomycotina</taxon>
        <taxon>Agaricomycetes</taxon>
        <taxon>Cantharellales</taxon>
        <taxon>Hydnaceae</taxon>
        <taxon>Hydnum</taxon>
    </lineage>
</organism>
<accession>A0A9P6AK52</accession>
<gene>
    <name evidence="3" type="ORF">BS47DRAFT_1321384</name>
</gene>
<evidence type="ECO:0000259" key="2">
    <source>
        <dbReference type="Pfam" id="PF13391"/>
    </source>
</evidence>
<reference evidence="3" key="1">
    <citation type="journal article" date="2020" name="Nat. Commun.">
        <title>Large-scale genome sequencing of mycorrhizal fungi provides insights into the early evolution of symbiotic traits.</title>
        <authorList>
            <person name="Miyauchi S."/>
            <person name="Kiss E."/>
            <person name="Kuo A."/>
            <person name="Drula E."/>
            <person name="Kohler A."/>
            <person name="Sanchez-Garcia M."/>
            <person name="Morin E."/>
            <person name="Andreopoulos B."/>
            <person name="Barry K.W."/>
            <person name="Bonito G."/>
            <person name="Buee M."/>
            <person name="Carver A."/>
            <person name="Chen C."/>
            <person name="Cichocki N."/>
            <person name="Clum A."/>
            <person name="Culley D."/>
            <person name="Crous P.W."/>
            <person name="Fauchery L."/>
            <person name="Girlanda M."/>
            <person name="Hayes R.D."/>
            <person name="Keri Z."/>
            <person name="LaButti K."/>
            <person name="Lipzen A."/>
            <person name="Lombard V."/>
            <person name="Magnuson J."/>
            <person name="Maillard F."/>
            <person name="Murat C."/>
            <person name="Nolan M."/>
            <person name="Ohm R.A."/>
            <person name="Pangilinan J."/>
            <person name="Pereira M.F."/>
            <person name="Perotto S."/>
            <person name="Peter M."/>
            <person name="Pfister S."/>
            <person name="Riley R."/>
            <person name="Sitrit Y."/>
            <person name="Stielow J.B."/>
            <person name="Szollosi G."/>
            <person name="Zifcakova L."/>
            <person name="Stursova M."/>
            <person name="Spatafora J.W."/>
            <person name="Tedersoo L."/>
            <person name="Vaario L.M."/>
            <person name="Yamada A."/>
            <person name="Yan M."/>
            <person name="Wang P."/>
            <person name="Xu J."/>
            <person name="Bruns T."/>
            <person name="Baldrian P."/>
            <person name="Vilgalys R."/>
            <person name="Dunand C."/>
            <person name="Henrissat B."/>
            <person name="Grigoriev I.V."/>
            <person name="Hibbett D."/>
            <person name="Nagy L.G."/>
            <person name="Martin F.M."/>
        </authorList>
    </citation>
    <scope>NUCLEOTIDE SEQUENCE</scope>
    <source>
        <strain evidence="3">UP504</strain>
    </source>
</reference>
<dbReference type="EMBL" id="MU129086">
    <property type="protein sequence ID" value="KAF9507273.1"/>
    <property type="molecule type" value="Genomic_DNA"/>
</dbReference>
<feature type="domain" description="HNH nuclease" evidence="2">
    <location>
        <begin position="104"/>
        <end position="200"/>
    </location>
</feature>
<dbReference type="Proteomes" id="UP000886523">
    <property type="component" value="Unassembled WGS sequence"/>
</dbReference>
<keyword evidence="4" id="KW-1185">Reference proteome</keyword>
<name>A0A9P6AK52_9AGAM</name>
<evidence type="ECO:0000313" key="4">
    <source>
        <dbReference type="Proteomes" id="UP000886523"/>
    </source>
</evidence>
<evidence type="ECO:0000256" key="1">
    <source>
        <dbReference type="SAM" id="MobiDB-lite"/>
    </source>
</evidence>
<dbReference type="Pfam" id="PF13391">
    <property type="entry name" value="HNH_2"/>
    <property type="match status" value="1"/>
</dbReference>
<comment type="caution">
    <text evidence="3">The sequence shown here is derived from an EMBL/GenBank/DDBJ whole genome shotgun (WGS) entry which is preliminary data.</text>
</comment>
<dbReference type="InterPro" id="IPR003615">
    <property type="entry name" value="HNH_nuc"/>
</dbReference>